<gene>
    <name evidence="2" type="ORF">VTK73DRAFT_2946</name>
</gene>
<accession>A0ABR3VMH9</accession>
<evidence type="ECO:0000256" key="1">
    <source>
        <dbReference type="SAM" id="MobiDB-lite"/>
    </source>
</evidence>
<name>A0ABR3VMH9_9PEZI</name>
<feature type="region of interest" description="Disordered" evidence="1">
    <location>
        <begin position="28"/>
        <end position="74"/>
    </location>
</feature>
<protein>
    <submittedName>
        <fullName evidence="2">Uncharacterized protein</fullName>
    </submittedName>
</protein>
<evidence type="ECO:0000313" key="3">
    <source>
        <dbReference type="Proteomes" id="UP001586593"/>
    </source>
</evidence>
<proteinExistence type="predicted"/>
<dbReference type="Proteomes" id="UP001586593">
    <property type="component" value="Unassembled WGS sequence"/>
</dbReference>
<organism evidence="2 3">
    <name type="scientific">Phialemonium thermophilum</name>
    <dbReference type="NCBI Taxonomy" id="223376"/>
    <lineage>
        <taxon>Eukaryota</taxon>
        <taxon>Fungi</taxon>
        <taxon>Dikarya</taxon>
        <taxon>Ascomycota</taxon>
        <taxon>Pezizomycotina</taxon>
        <taxon>Sordariomycetes</taxon>
        <taxon>Sordariomycetidae</taxon>
        <taxon>Cephalothecales</taxon>
        <taxon>Cephalothecaceae</taxon>
        <taxon>Phialemonium</taxon>
    </lineage>
</organism>
<keyword evidence="3" id="KW-1185">Reference proteome</keyword>
<comment type="caution">
    <text evidence="2">The sequence shown here is derived from an EMBL/GenBank/DDBJ whole genome shotgun (WGS) entry which is preliminary data.</text>
</comment>
<sequence length="286" mass="31501">MAASHGYSSSPADAAAVLPILHVHEKERLRKSVAPGPGANRVGVVGGVESSPEQKGPYEPCAAEQQEQQQTSPYTPQCGHAWGLPWLAVSSWEGAESRPCSPYRACGGCLRVLWLDAVPQRTSMARLGLSTRRWVQEGMQGRRRVEPEESLLRARATVPPVVALRSADSATRTWAVGKEGQPSPLRIPARREPPEYRRHVRERYHVPFRADHSVVRDATPLPSCLGRAAGQDRNVTLRNSTPGTWDPDNVVIPCPRTEGSPAHPECVLCSPQRLNTMDPGRDRDRW</sequence>
<dbReference type="EMBL" id="JAZHXJ010001885">
    <property type="protein sequence ID" value="KAL1842975.1"/>
    <property type="molecule type" value="Genomic_DNA"/>
</dbReference>
<reference evidence="2 3" key="1">
    <citation type="journal article" date="2024" name="Commun. Biol.">
        <title>Comparative genomic analysis of thermophilic fungi reveals convergent evolutionary adaptations and gene losses.</title>
        <authorList>
            <person name="Steindorff A.S."/>
            <person name="Aguilar-Pontes M.V."/>
            <person name="Robinson A.J."/>
            <person name="Andreopoulos B."/>
            <person name="LaButti K."/>
            <person name="Kuo A."/>
            <person name="Mondo S."/>
            <person name="Riley R."/>
            <person name="Otillar R."/>
            <person name="Haridas S."/>
            <person name="Lipzen A."/>
            <person name="Grimwood J."/>
            <person name="Schmutz J."/>
            <person name="Clum A."/>
            <person name="Reid I.D."/>
            <person name="Moisan M.C."/>
            <person name="Butler G."/>
            <person name="Nguyen T.T.M."/>
            <person name="Dewar K."/>
            <person name="Conant G."/>
            <person name="Drula E."/>
            <person name="Henrissat B."/>
            <person name="Hansel C."/>
            <person name="Singer S."/>
            <person name="Hutchinson M.I."/>
            <person name="de Vries R.P."/>
            <person name="Natvig D.O."/>
            <person name="Powell A.J."/>
            <person name="Tsang A."/>
            <person name="Grigoriev I.V."/>
        </authorList>
    </citation>
    <scope>NUCLEOTIDE SEQUENCE [LARGE SCALE GENOMIC DNA]</scope>
    <source>
        <strain evidence="2 3">ATCC 24622</strain>
    </source>
</reference>
<evidence type="ECO:0000313" key="2">
    <source>
        <dbReference type="EMBL" id="KAL1842975.1"/>
    </source>
</evidence>